<evidence type="ECO:0000259" key="3">
    <source>
        <dbReference type="SMART" id="SM00487"/>
    </source>
</evidence>
<dbReference type="AlphaFoldDB" id="A0A5N5Q8A8"/>
<feature type="domain" description="Helicase ATP-binding" evidence="3">
    <location>
        <begin position="439"/>
        <end position="746"/>
    </location>
</feature>
<dbReference type="PANTHER" id="PTHR10799">
    <property type="entry name" value="SNF2/RAD54 HELICASE FAMILY"/>
    <property type="match status" value="1"/>
</dbReference>
<reference evidence="4 5" key="1">
    <citation type="journal article" date="2019" name="Fungal Biol. Biotechnol.">
        <title>Draft genome sequence of fastidious pathogen Ceratobasidium theobromae, which causes vascular-streak dieback in Theobroma cacao.</title>
        <authorList>
            <person name="Ali S.S."/>
            <person name="Asman A."/>
            <person name="Shao J."/>
            <person name="Firmansyah A.P."/>
            <person name="Susilo A.W."/>
            <person name="Rosmana A."/>
            <person name="McMahon P."/>
            <person name="Junaid M."/>
            <person name="Guest D."/>
            <person name="Kheng T.Y."/>
            <person name="Meinhardt L.W."/>
            <person name="Bailey B.A."/>
        </authorList>
    </citation>
    <scope>NUCLEOTIDE SEQUENCE [LARGE SCALE GENOMIC DNA]</scope>
    <source>
        <strain evidence="4 5">CT2</strain>
    </source>
</reference>
<keyword evidence="5" id="KW-1185">Reference proteome</keyword>
<protein>
    <submittedName>
        <fullName evidence="4">SNF2 family amino-terminal protein</fullName>
    </submittedName>
</protein>
<evidence type="ECO:0000256" key="1">
    <source>
        <dbReference type="ARBA" id="ARBA00022741"/>
    </source>
</evidence>
<dbReference type="Gene3D" id="3.40.50.300">
    <property type="entry name" value="P-loop containing nucleotide triphosphate hydrolases"/>
    <property type="match status" value="1"/>
</dbReference>
<dbReference type="Pfam" id="PF00176">
    <property type="entry name" value="SNF2-rel_dom"/>
    <property type="match status" value="1"/>
</dbReference>
<evidence type="ECO:0000256" key="2">
    <source>
        <dbReference type="ARBA" id="ARBA00022840"/>
    </source>
</evidence>
<dbReference type="GO" id="GO:0005524">
    <property type="term" value="F:ATP binding"/>
    <property type="evidence" value="ECO:0007669"/>
    <property type="project" value="InterPro"/>
</dbReference>
<gene>
    <name evidence="4" type="ORF">CTheo_8576</name>
</gene>
<comment type="caution">
    <text evidence="4">The sequence shown here is derived from an EMBL/GenBank/DDBJ whole genome shotgun (WGS) entry which is preliminary data.</text>
</comment>
<keyword evidence="1" id="KW-0547">Nucleotide-binding</keyword>
<keyword evidence="2" id="KW-0067">ATP-binding</keyword>
<evidence type="ECO:0000313" key="4">
    <source>
        <dbReference type="EMBL" id="KAB5587982.1"/>
    </source>
</evidence>
<dbReference type="InterPro" id="IPR027417">
    <property type="entry name" value="P-loop_NTPase"/>
</dbReference>
<dbReference type="SMART" id="SM00487">
    <property type="entry name" value="DEXDc"/>
    <property type="match status" value="1"/>
</dbReference>
<accession>A0A5N5Q8A8</accession>
<evidence type="ECO:0000313" key="5">
    <source>
        <dbReference type="Proteomes" id="UP000383932"/>
    </source>
</evidence>
<proteinExistence type="predicted"/>
<organism evidence="4 5">
    <name type="scientific">Ceratobasidium theobromae</name>
    <dbReference type="NCBI Taxonomy" id="1582974"/>
    <lineage>
        <taxon>Eukaryota</taxon>
        <taxon>Fungi</taxon>
        <taxon>Dikarya</taxon>
        <taxon>Basidiomycota</taxon>
        <taxon>Agaricomycotina</taxon>
        <taxon>Agaricomycetes</taxon>
        <taxon>Cantharellales</taxon>
        <taxon>Ceratobasidiaceae</taxon>
        <taxon>Ceratobasidium</taxon>
    </lineage>
</organism>
<dbReference type="InterPro" id="IPR014001">
    <property type="entry name" value="Helicase_ATP-bd"/>
</dbReference>
<dbReference type="Proteomes" id="UP000383932">
    <property type="component" value="Unassembled WGS sequence"/>
</dbReference>
<dbReference type="SUPFAM" id="SSF52540">
    <property type="entry name" value="P-loop containing nucleoside triphosphate hydrolases"/>
    <property type="match status" value="1"/>
</dbReference>
<sequence>MDISMGNWSLWQISWNIKGATATQSHPHPDFPQINDMPAVNNTFTTLVHRYTNGSPPAATNPCVWDSFPFTSPEFREHAGIESLKIGLSKPPVGRARDGLNSAVVEEWPKRAQGAMEFLRRCDRAWFDKKKEMSFEAFQSKVLNVTEGKEDWVWITRHFFGTPAGLRFRLSELMMDLGCSPERAYRRLRDKTIKRIGEEEFRESMVMGRTKYDDVWPDTREAFARAVFGDSCCCDDRRADPEFYPVLRAMTFRIFESGAKKLRLAVGKLETTEKELGETIKAVEEKGGKASIVALRKAIRLTTKVIETHRAIGMSAKQEEDMPWRKKIDQLMQTVGKGRRTASGKIIRTGARTSHIVEDPDLIAAWDEYQAMIWRPAEMDDMPVEDEDDDEDDNPREKVEFSVDAGVAHLGKMTMEDMWRQLGLRDGLLPGRAVDESGNSLRLAWHQWVSILEMVDRSFTATLGQVGRPTLLADEVGFGKTAQVIGYLQVLWHLKTLQDSNVDWPMTKKSSEWPPDKELVFRLGRTSYANTSPPRPPSPENGKHTLPCCWSHGVQPRHCRALRSLGNKRCFMGRARIPDRPSIIICATSLVGQWRHELRRWISPNDCHILVYRGNDTERERFFQQGSDYERAMNSPHPIRTIIIVETPSLIKEGRNVLKAGPFKANETARADPIEFKSIFTDSKRILNTDFLLGVLEEAHDYRNVGPNYCIMLTMLAKCVQRLALTGGRGRVGRVPRPTRPRMVHWATTI</sequence>
<dbReference type="InterPro" id="IPR000330">
    <property type="entry name" value="SNF2_N"/>
</dbReference>
<dbReference type="EMBL" id="SSOP01000635">
    <property type="protein sequence ID" value="KAB5587982.1"/>
    <property type="molecule type" value="Genomic_DNA"/>
</dbReference>
<name>A0A5N5Q8A8_9AGAM</name>
<dbReference type="OrthoDB" id="3270319at2759"/>